<protein>
    <submittedName>
        <fullName evidence="2">Response regulator</fullName>
    </submittedName>
</protein>
<feature type="domain" description="HTH LytTR-type" evidence="1">
    <location>
        <begin position="43"/>
        <end position="146"/>
    </location>
</feature>
<keyword evidence="3" id="KW-1185">Reference proteome</keyword>
<dbReference type="InterPro" id="IPR046947">
    <property type="entry name" value="LytR-like"/>
</dbReference>
<dbReference type="PANTHER" id="PTHR37299">
    <property type="entry name" value="TRANSCRIPTIONAL REGULATOR-RELATED"/>
    <property type="match status" value="1"/>
</dbReference>
<dbReference type="RefSeq" id="WP_087616325.1">
    <property type="nucleotide sequence ID" value="NZ_JAFBEY010000001.1"/>
</dbReference>
<dbReference type="PROSITE" id="PS50930">
    <property type="entry name" value="HTH_LYTTR"/>
    <property type="match status" value="1"/>
</dbReference>
<reference evidence="2 3" key="1">
    <citation type="journal article" date="2017" name="Int. J. Syst. Evol. Microbiol.">
        <title>Solibacillus kalamii sp. nov., isolated from a high-efficiency particulate arrestance filter system used in the International Space Station.</title>
        <authorList>
            <person name="Checinska Sielaff A."/>
            <person name="Kumar R.M."/>
            <person name="Pal D."/>
            <person name="Mayilraj S."/>
            <person name="Venkateswaran K."/>
        </authorList>
    </citation>
    <scope>NUCLEOTIDE SEQUENCE [LARGE SCALE GENOMIC DNA]</scope>
    <source>
        <strain evidence="2 3">ISSFR-015</strain>
    </source>
</reference>
<name>A0ABX3ZK57_9BACL</name>
<gene>
    <name evidence="2" type="ORF">CBM15_06295</name>
</gene>
<evidence type="ECO:0000259" key="1">
    <source>
        <dbReference type="PROSITE" id="PS50930"/>
    </source>
</evidence>
<evidence type="ECO:0000313" key="2">
    <source>
        <dbReference type="EMBL" id="OUZ40122.1"/>
    </source>
</evidence>
<dbReference type="InterPro" id="IPR007492">
    <property type="entry name" value="LytTR_DNA-bd_dom"/>
</dbReference>
<dbReference type="PANTHER" id="PTHR37299:SF1">
    <property type="entry name" value="STAGE 0 SPORULATION PROTEIN A HOMOLOG"/>
    <property type="match status" value="1"/>
</dbReference>
<dbReference type="Proteomes" id="UP000196594">
    <property type="component" value="Unassembled WGS sequence"/>
</dbReference>
<dbReference type="SMART" id="SM00850">
    <property type="entry name" value="LytTR"/>
    <property type="match status" value="1"/>
</dbReference>
<dbReference type="EMBL" id="NHNT01000002">
    <property type="protein sequence ID" value="OUZ40122.1"/>
    <property type="molecule type" value="Genomic_DNA"/>
</dbReference>
<proteinExistence type="predicted"/>
<dbReference type="Gene3D" id="2.40.50.1020">
    <property type="entry name" value="LytTr DNA-binding domain"/>
    <property type="match status" value="1"/>
</dbReference>
<dbReference type="Pfam" id="PF04397">
    <property type="entry name" value="LytTR"/>
    <property type="match status" value="1"/>
</dbReference>
<accession>A0ABX3ZK57</accession>
<organism evidence="2 3">
    <name type="scientific">Solibacillus kalamii</name>
    <dbReference type="NCBI Taxonomy" id="1748298"/>
    <lineage>
        <taxon>Bacteria</taxon>
        <taxon>Bacillati</taxon>
        <taxon>Bacillota</taxon>
        <taxon>Bacilli</taxon>
        <taxon>Bacillales</taxon>
        <taxon>Caryophanaceae</taxon>
        <taxon>Solibacillus</taxon>
    </lineage>
</organism>
<comment type="caution">
    <text evidence="2">The sequence shown here is derived from an EMBL/GenBank/DDBJ whole genome shotgun (WGS) entry which is preliminary data.</text>
</comment>
<evidence type="ECO:0000313" key="3">
    <source>
        <dbReference type="Proteomes" id="UP000196594"/>
    </source>
</evidence>
<sequence>MKIHLHIEHQLMEVEVHVHAPEYNEQVGQLMKKLNQSTTNDTIAGYCDGDIHLIKLQDVYSVYSEQGKVFIQTDEQELEVKQKLYELEERFSSQLLRVNKATLVHFEKIASIQSKVLGNPQLTLENGVTIPISRNYFKALKEAFGLGGNSK</sequence>